<dbReference type="EMBL" id="JASAYT010000007">
    <property type="protein sequence ID" value="MDP8174481.1"/>
    <property type="molecule type" value="Genomic_DNA"/>
</dbReference>
<dbReference type="InterPro" id="IPR002716">
    <property type="entry name" value="PIN_dom"/>
</dbReference>
<dbReference type="PANTHER" id="PTHR33653">
    <property type="entry name" value="RIBONUCLEASE VAPC2"/>
    <property type="match status" value="1"/>
</dbReference>
<dbReference type="PANTHER" id="PTHR33653:SF1">
    <property type="entry name" value="RIBONUCLEASE VAPC2"/>
    <property type="match status" value="1"/>
</dbReference>
<dbReference type="Pfam" id="PF01850">
    <property type="entry name" value="PIN"/>
    <property type="match status" value="1"/>
</dbReference>
<dbReference type="GO" id="GO:0046872">
    <property type="term" value="F:metal ion binding"/>
    <property type="evidence" value="ECO:0007669"/>
    <property type="project" value="UniProtKB-KW"/>
</dbReference>
<comment type="cofactor">
    <cofactor evidence="1">
        <name>Mg(2+)</name>
        <dbReference type="ChEBI" id="CHEBI:18420"/>
    </cofactor>
</comment>
<accession>A0AAJ6NCU9</accession>
<evidence type="ECO:0000259" key="8">
    <source>
        <dbReference type="Pfam" id="PF01850"/>
    </source>
</evidence>
<dbReference type="SUPFAM" id="SSF88723">
    <property type="entry name" value="PIN domain-like"/>
    <property type="match status" value="1"/>
</dbReference>
<evidence type="ECO:0000256" key="1">
    <source>
        <dbReference type="ARBA" id="ARBA00001946"/>
    </source>
</evidence>
<evidence type="ECO:0000256" key="2">
    <source>
        <dbReference type="ARBA" id="ARBA00022649"/>
    </source>
</evidence>
<dbReference type="InterPro" id="IPR050556">
    <property type="entry name" value="Type_II_TA_system_RNase"/>
</dbReference>
<evidence type="ECO:0000256" key="7">
    <source>
        <dbReference type="ARBA" id="ARBA00038093"/>
    </source>
</evidence>
<comment type="caution">
    <text evidence="9">The sequence shown here is derived from an EMBL/GenBank/DDBJ whole genome shotgun (WGS) entry which is preliminary data.</text>
</comment>
<keyword evidence="5" id="KW-0378">Hydrolase</keyword>
<dbReference type="Proteomes" id="UP001231736">
    <property type="component" value="Unassembled WGS sequence"/>
</dbReference>
<evidence type="ECO:0000313" key="9">
    <source>
        <dbReference type="EMBL" id="MDP8174481.1"/>
    </source>
</evidence>
<evidence type="ECO:0000313" key="10">
    <source>
        <dbReference type="Proteomes" id="UP001231736"/>
    </source>
</evidence>
<reference evidence="9" key="1">
    <citation type="journal article" date="2023" name="Front. Microbiol.">
        <title>Phylogeography and host specificity of Pasteurellaceae pathogenic to sea-farmed fish in the north-east Atlantic.</title>
        <authorList>
            <person name="Gulla S."/>
            <person name="Colquhoun D.J."/>
            <person name="Olsen A.B."/>
            <person name="Spilsberg B."/>
            <person name="Lagesen K."/>
            <person name="Aakesson C.P."/>
            <person name="Strom S."/>
            <person name="Manji F."/>
            <person name="Birkbeck T.H."/>
            <person name="Nilsen H.K."/>
        </authorList>
    </citation>
    <scope>NUCLEOTIDE SEQUENCE</scope>
    <source>
        <strain evidence="9">98B1</strain>
    </source>
</reference>
<dbReference type="CDD" id="cd18746">
    <property type="entry name" value="PIN_VapC4-5_FitB-like"/>
    <property type="match status" value="1"/>
</dbReference>
<keyword evidence="3" id="KW-0540">Nuclease</keyword>
<comment type="similarity">
    <text evidence="7">Belongs to the PINc/VapC protein family.</text>
</comment>
<evidence type="ECO:0000256" key="6">
    <source>
        <dbReference type="ARBA" id="ARBA00022842"/>
    </source>
</evidence>
<proteinExistence type="inferred from homology"/>
<evidence type="ECO:0000256" key="4">
    <source>
        <dbReference type="ARBA" id="ARBA00022723"/>
    </source>
</evidence>
<protein>
    <submittedName>
        <fullName evidence="9">Type II toxin-antitoxin system VapC family toxin</fullName>
    </submittedName>
</protein>
<keyword evidence="2" id="KW-1277">Toxin-antitoxin system</keyword>
<dbReference type="InterPro" id="IPR029060">
    <property type="entry name" value="PIN-like_dom_sf"/>
</dbReference>
<gene>
    <name evidence="9" type="ORF">QJU97_03290</name>
</gene>
<name>A0AAJ6NCU9_9PAST</name>
<evidence type="ECO:0000256" key="5">
    <source>
        <dbReference type="ARBA" id="ARBA00022801"/>
    </source>
</evidence>
<evidence type="ECO:0000256" key="3">
    <source>
        <dbReference type="ARBA" id="ARBA00022722"/>
    </source>
</evidence>
<organism evidence="9 10">
    <name type="scientific">Phocoenobacter skyensis</name>
    <dbReference type="NCBI Taxonomy" id="97481"/>
    <lineage>
        <taxon>Bacteria</taxon>
        <taxon>Pseudomonadati</taxon>
        <taxon>Pseudomonadota</taxon>
        <taxon>Gammaproteobacteria</taxon>
        <taxon>Pasteurellales</taxon>
        <taxon>Pasteurellaceae</taxon>
        <taxon>Phocoenobacter</taxon>
    </lineage>
</organism>
<keyword evidence="4" id="KW-0479">Metal-binding</keyword>
<dbReference type="RefSeq" id="WP_306387360.1">
    <property type="nucleotide sequence ID" value="NZ_JASAYT010000007.1"/>
</dbReference>
<keyword evidence="6" id="KW-0460">Magnesium</keyword>
<sequence length="138" mass="16029">MFLLDTNIISELRLLSKNKGNTNVLKWASQYDSRLFYTNATVMMEIYRGILRIERRDEIKASILNEWYNTRVKVLFKDRILNITQNTAEICAKLHIPDPSPENDAWIAASAIEHNLILVTRNTKDFEGLGVKLFNPFL</sequence>
<feature type="domain" description="PIN" evidence="8">
    <location>
        <begin position="3"/>
        <end position="126"/>
    </location>
</feature>
<dbReference type="Gene3D" id="3.40.50.1010">
    <property type="entry name" value="5'-nuclease"/>
    <property type="match status" value="1"/>
</dbReference>
<dbReference type="GO" id="GO:0016787">
    <property type="term" value="F:hydrolase activity"/>
    <property type="evidence" value="ECO:0007669"/>
    <property type="project" value="UniProtKB-KW"/>
</dbReference>
<dbReference type="GO" id="GO:0004518">
    <property type="term" value="F:nuclease activity"/>
    <property type="evidence" value="ECO:0007669"/>
    <property type="project" value="UniProtKB-KW"/>
</dbReference>
<dbReference type="AlphaFoldDB" id="A0AAJ6NCU9"/>